<dbReference type="EMBL" id="BARV01007008">
    <property type="protein sequence ID" value="GAI18206.1"/>
    <property type="molecule type" value="Genomic_DNA"/>
</dbReference>
<dbReference type="AlphaFoldDB" id="X1MJG3"/>
<dbReference type="Gene3D" id="2.60.40.10">
    <property type="entry name" value="Immunoglobulins"/>
    <property type="match status" value="1"/>
</dbReference>
<dbReference type="InterPro" id="IPR013783">
    <property type="entry name" value="Ig-like_fold"/>
</dbReference>
<sequence length="151" mass="16764">GRFLNLMLAQINPFSLPSQQPGNYSIIVRAVDKAGNNVETKTVLDVEPIESPQLILWPKTYISGEETLYIEGTALPEVEITIFLKKNAKVIKAWQTLSNNQGEWSFSTKELIKSGIYSLSTQAKDQRGAVSEVTQSETIEIFNTSKLSDGK</sequence>
<reference evidence="1" key="1">
    <citation type="journal article" date="2014" name="Front. Microbiol.">
        <title>High frequency of phylogenetically diverse reductive dehalogenase-homologous genes in deep subseafloor sedimentary metagenomes.</title>
        <authorList>
            <person name="Kawai M."/>
            <person name="Futagami T."/>
            <person name="Toyoda A."/>
            <person name="Takaki Y."/>
            <person name="Nishi S."/>
            <person name="Hori S."/>
            <person name="Arai W."/>
            <person name="Tsubouchi T."/>
            <person name="Morono Y."/>
            <person name="Uchiyama I."/>
            <person name="Ito T."/>
            <person name="Fujiyama A."/>
            <person name="Inagaki F."/>
            <person name="Takami H."/>
        </authorList>
    </citation>
    <scope>NUCLEOTIDE SEQUENCE</scope>
    <source>
        <strain evidence="1">Expedition CK06-06</strain>
    </source>
</reference>
<evidence type="ECO:0000313" key="1">
    <source>
        <dbReference type="EMBL" id="GAI18206.1"/>
    </source>
</evidence>
<proteinExistence type="predicted"/>
<name>X1MJG3_9ZZZZ</name>
<comment type="caution">
    <text evidence="1">The sequence shown here is derived from an EMBL/GenBank/DDBJ whole genome shotgun (WGS) entry which is preliminary data.</text>
</comment>
<accession>X1MJG3</accession>
<organism evidence="1">
    <name type="scientific">marine sediment metagenome</name>
    <dbReference type="NCBI Taxonomy" id="412755"/>
    <lineage>
        <taxon>unclassified sequences</taxon>
        <taxon>metagenomes</taxon>
        <taxon>ecological metagenomes</taxon>
    </lineage>
</organism>
<gene>
    <name evidence="1" type="ORF">S06H3_14334</name>
</gene>
<feature type="non-terminal residue" evidence="1">
    <location>
        <position position="1"/>
    </location>
</feature>
<protein>
    <submittedName>
        <fullName evidence="1">Uncharacterized protein</fullName>
    </submittedName>
</protein>